<dbReference type="InterPro" id="IPR047886">
    <property type="entry name" value="ARHGAP20-like_RhoGAP"/>
</dbReference>
<evidence type="ECO:0000256" key="2">
    <source>
        <dbReference type="ARBA" id="ARBA00022553"/>
    </source>
</evidence>
<feature type="domain" description="Rho-GAP" evidence="4">
    <location>
        <begin position="92"/>
        <end position="272"/>
    </location>
</feature>
<dbReference type="PANTHER" id="PTHR23179:SF26">
    <property type="entry name" value="T-CELL ACTIVATION RHO GTPASE-ACTIVATING PROTEIN"/>
    <property type="match status" value="1"/>
</dbReference>
<keyword evidence="1" id="KW-0343">GTPase activation</keyword>
<dbReference type="AlphaFoldDB" id="A0A556TT18"/>
<dbReference type="Proteomes" id="UP000319801">
    <property type="component" value="Unassembled WGS sequence"/>
</dbReference>
<dbReference type="CDD" id="cd04402">
    <property type="entry name" value="RhoGAP_ARHGAP20"/>
    <property type="match status" value="1"/>
</dbReference>
<dbReference type="GO" id="GO:0007165">
    <property type="term" value="P:signal transduction"/>
    <property type="evidence" value="ECO:0007669"/>
    <property type="project" value="InterPro"/>
</dbReference>
<feature type="region of interest" description="Disordered" evidence="3">
    <location>
        <begin position="493"/>
        <end position="533"/>
    </location>
</feature>
<accession>A0A556TT18</accession>
<comment type="caution">
    <text evidence="5">The sequence shown here is derived from an EMBL/GenBank/DDBJ whole genome shotgun (WGS) entry which is preliminary data.</text>
</comment>
<name>A0A556TT18_BAGYA</name>
<organism evidence="5 6">
    <name type="scientific">Bagarius yarrelli</name>
    <name type="common">Goonch</name>
    <name type="synonym">Bagrus yarrelli</name>
    <dbReference type="NCBI Taxonomy" id="175774"/>
    <lineage>
        <taxon>Eukaryota</taxon>
        <taxon>Metazoa</taxon>
        <taxon>Chordata</taxon>
        <taxon>Craniata</taxon>
        <taxon>Vertebrata</taxon>
        <taxon>Euteleostomi</taxon>
        <taxon>Actinopterygii</taxon>
        <taxon>Neopterygii</taxon>
        <taxon>Teleostei</taxon>
        <taxon>Ostariophysi</taxon>
        <taxon>Siluriformes</taxon>
        <taxon>Sisoridae</taxon>
        <taxon>Sisorinae</taxon>
        <taxon>Bagarius</taxon>
    </lineage>
</organism>
<evidence type="ECO:0000259" key="4">
    <source>
        <dbReference type="PROSITE" id="PS50238"/>
    </source>
</evidence>
<dbReference type="GO" id="GO:0035023">
    <property type="term" value="P:regulation of Rho protein signal transduction"/>
    <property type="evidence" value="ECO:0007669"/>
    <property type="project" value="InterPro"/>
</dbReference>
<keyword evidence="6" id="KW-1185">Reference proteome</keyword>
<dbReference type="SMART" id="SM00324">
    <property type="entry name" value="RhoGAP"/>
    <property type="match status" value="1"/>
</dbReference>
<sequence>MRRGDYDDVTNELQLNKALSGGGMEDSVIDLQVNDLYGNGNGNNSTLQSKPEPGIADHEGGKRSLFSKLKRRDTHTGVPTRPENKTSQLFGQPLHGDTKIPKPIAELLVLLWRKGPDTEGVFRTVCNSKNLNALRDQLNSGVEVDLKELPVTLLVGLLKMFLRELPGSLLVADLYAKWIGSLEKDKIEERLAEMRRIASKLPETNYILLQYLLCLLFHIIQRSERNKMDPKNLAICIAPTLLQHSSKPLDRSTVEKVNNLTQFLIENCCEIFGEKILTLIGDLEEELEQTSDTVSLHHDSAYDSTDGESGEATGHTQQACPSIQIQSSANYSHSSDNIFETLTKPFDRRSSEPTIFSSVGVKDHQFLARSHDDCSSAKEYEEQWLKKQNSDDSFLQGQKRNLQPLLRKMTGSLNLEVPVNTTTCSFSSSCSLESTNSNISETSVFANSPLPSPSSPRKIETERHMPLIVKSRTETNSKRTFTFKRTKSLGSFSMNRASGKKTDAQKEGTFPCGTLQEDSQNEAELPNEPVRRQRPHSAIEVFEHVDRHNPGSPPSYQQAVISGILSEPPEYGSMTVHDARELGQRSRPISMNDYILDNCPVREMLDNFNFPNNSFVATQQKSFRQRAMSESIGCTRVEKHNRRCSQPVFEELLHSKESYV</sequence>
<gene>
    <name evidence="5" type="ORF">Baya_3836</name>
</gene>
<dbReference type="InterPro" id="IPR000198">
    <property type="entry name" value="RhoGAP_dom"/>
</dbReference>
<dbReference type="InterPro" id="IPR008936">
    <property type="entry name" value="Rho_GTPase_activation_prot"/>
</dbReference>
<dbReference type="OrthoDB" id="27389at2759"/>
<dbReference type="SUPFAM" id="SSF48350">
    <property type="entry name" value="GTPase activation domain, GAP"/>
    <property type="match status" value="1"/>
</dbReference>
<dbReference type="PROSITE" id="PS50238">
    <property type="entry name" value="RHOGAP"/>
    <property type="match status" value="1"/>
</dbReference>
<dbReference type="PANTHER" id="PTHR23179">
    <property type="entry name" value="T-CELL ACTIVATION RHO GTPASE ACTIVATING PROTEIN-RELATED"/>
    <property type="match status" value="1"/>
</dbReference>
<evidence type="ECO:0000313" key="5">
    <source>
        <dbReference type="EMBL" id="TSK58188.1"/>
    </source>
</evidence>
<feature type="region of interest" description="Disordered" evidence="3">
    <location>
        <begin position="40"/>
        <end position="97"/>
    </location>
</feature>
<protein>
    <submittedName>
        <fullName evidence="5">T-cell activation Rho GTPase-activating protein</fullName>
    </submittedName>
</protein>
<dbReference type="Pfam" id="PF00620">
    <property type="entry name" value="RhoGAP"/>
    <property type="match status" value="1"/>
</dbReference>
<proteinExistence type="predicted"/>
<reference evidence="5 6" key="1">
    <citation type="journal article" date="2019" name="Genome Biol. Evol.">
        <title>Whole-Genome Sequencing of the Giant Devil Catfish, Bagarius yarrelli.</title>
        <authorList>
            <person name="Jiang W."/>
            <person name="Lv Y."/>
            <person name="Cheng L."/>
            <person name="Yang K."/>
            <person name="Chao B."/>
            <person name="Wang X."/>
            <person name="Li Y."/>
            <person name="Pan X."/>
            <person name="You X."/>
            <person name="Zhang Y."/>
            <person name="Yang J."/>
            <person name="Li J."/>
            <person name="Zhang X."/>
            <person name="Liu S."/>
            <person name="Sun C."/>
            <person name="Yang J."/>
            <person name="Shi Q."/>
        </authorList>
    </citation>
    <scope>NUCLEOTIDE SEQUENCE [LARGE SCALE GENOMIC DNA]</scope>
    <source>
        <strain evidence="5">JWS20170419001</strain>
        <tissue evidence="5">Muscle</tissue>
    </source>
</reference>
<dbReference type="GO" id="GO:0005096">
    <property type="term" value="F:GTPase activator activity"/>
    <property type="evidence" value="ECO:0007669"/>
    <property type="project" value="UniProtKB-KW"/>
</dbReference>
<evidence type="ECO:0000256" key="3">
    <source>
        <dbReference type="SAM" id="MobiDB-lite"/>
    </source>
</evidence>
<evidence type="ECO:0000256" key="1">
    <source>
        <dbReference type="ARBA" id="ARBA00022468"/>
    </source>
</evidence>
<keyword evidence="2" id="KW-0597">Phosphoprotein</keyword>
<evidence type="ECO:0000313" key="6">
    <source>
        <dbReference type="Proteomes" id="UP000319801"/>
    </source>
</evidence>
<dbReference type="Gene3D" id="1.10.555.10">
    <property type="entry name" value="Rho GTPase activation protein"/>
    <property type="match status" value="1"/>
</dbReference>
<dbReference type="EMBL" id="VCAZ01000016">
    <property type="protein sequence ID" value="TSK58188.1"/>
    <property type="molecule type" value="Genomic_DNA"/>
</dbReference>